<proteinExistence type="predicted"/>
<evidence type="ECO:0000256" key="1">
    <source>
        <dbReference type="SAM" id="MobiDB-lite"/>
    </source>
</evidence>
<protein>
    <submittedName>
        <fullName evidence="2">GTP-binding protein YdgA</fullName>
    </submittedName>
</protein>
<accession>A0A377W4N5</accession>
<gene>
    <name evidence="2" type="primary">ydgA_3</name>
    <name evidence="2" type="ORF">NCTC9637_03830</name>
</gene>
<dbReference type="Pfam" id="PF06097">
    <property type="entry name" value="DUF945"/>
    <property type="match status" value="1"/>
</dbReference>
<organism evidence="2 3">
    <name type="scientific">Klebsiella pneumoniae</name>
    <dbReference type="NCBI Taxonomy" id="573"/>
    <lineage>
        <taxon>Bacteria</taxon>
        <taxon>Pseudomonadati</taxon>
        <taxon>Pseudomonadota</taxon>
        <taxon>Gammaproteobacteria</taxon>
        <taxon>Enterobacterales</taxon>
        <taxon>Enterobacteriaceae</taxon>
        <taxon>Klebsiella/Raoultella group</taxon>
        <taxon>Klebsiella</taxon>
        <taxon>Klebsiella pneumoniae complex</taxon>
    </lineage>
</organism>
<sequence length="283" mass="30140">MTLDKLAISVEGKELALIDGMALDGGSTLTQDGKGVNSQVNYTVNSLKLQGQDMGSGKLTLKVDNVDGQAWHQFSQQYSAQSQALLAKPELAQNPELYQQALTETLFNALPILLKGNPSVTISPLSWRNAKGESTLNLSVLLKDPAQVTAPPQTLADSLDRVVQSLDGKVVIPVDMATEFMTKIAGLEGYQPADAAKLADQQVKGLAAMGQMFRITTMEDNAISSSLQYANGQVTLNGQKMPLQDFAAMFGLEAPSLPDSAPQEGQPQQDDAAPQQDDAAPQP</sequence>
<reference evidence="2 3" key="1">
    <citation type="submission" date="2018-06" db="EMBL/GenBank/DDBJ databases">
        <authorList>
            <consortium name="Pathogen Informatics"/>
            <person name="Doyle S."/>
        </authorList>
    </citation>
    <scope>NUCLEOTIDE SEQUENCE [LARGE SCALE GENOMIC DNA]</scope>
    <source>
        <strain evidence="2 3">NCTC9637</strain>
    </source>
</reference>
<dbReference type="InterPro" id="IPR010352">
    <property type="entry name" value="DUF945"/>
</dbReference>
<dbReference type="AlphaFoldDB" id="A0A377W4N5"/>
<dbReference type="EMBL" id="UGLB01000003">
    <property type="protein sequence ID" value="STT48882.1"/>
    <property type="molecule type" value="Genomic_DNA"/>
</dbReference>
<name>A0A377W4N5_KLEPN</name>
<feature type="region of interest" description="Disordered" evidence="1">
    <location>
        <begin position="252"/>
        <end position="283"/>
    </location>
</feature>
<feature type="compositionally biased region" description="Low complexity" evidence="1">
    <location>
        <begin position="266"/>
        <end position="283"/>
    </location>
</feature>
<evidence type="ECO:0000313" key="3">
    <source>
        <dbReference type="Proteomes" id="UP000255099"/>
    </source>
</evidence>
<dbReference type="Proteomes" id="UP000255099">
    <property type="component" value="Unassembled WGS sequence"/>
</dbReference>
<evidence type="ECO:0000313" key="2">
    <source>
        <dbReference type="EMBL" id="STT48882.1"/>
    </source>
</evidence>